<dbReference type="Proteomes" id="UP001501343">
    <property type="component" value="Unassembled WGS sequence"/>
</dbReference>
<organism evidence="1 2">
    <name type="scientific">Microbacterium aoyamense</name>
    <dbReference type="NCBI Taxonomy" id="344166"/>
    <lineage>
        <taxon>Bacteria</taxon>
        <taxon>Bacillati</taxon>
        <taxon>Actinomycetota</taxon>
        <taxon>Actinomycetes</taxon>
        <taxon>Micrococcales</taxon>
        <taxon>Microbacteriaceae</taxon>
        <taxon>Microbacterium</taxon>
    </lineage>
</organism>
<protein>
    <submittedName>
        <fullName evidence="1">Uncharacterized protein</fullName>
    </submittedName>
</protein>
<evidence type="ECO:0000313" key="1">
    <source>
        <dbReference type="EMBL" id="GAA1924232.1"/>
    </source>
</evidence>
<dbReference type="EMBL" id="BAAAOF010000002">
    <property type="protein sequence ID" value="GAA1924232.1"/>
    <property type="molecule type" value="Genomic_DNA"/>
</dbReference>
<keyword evidence="2" id="KW-1185">Reference proteome</keyword>
<comment type="caution">
    <text evidence="1">The sequence shown here is derived from an EMBL/GenBank/DDBJ whole genome shotgun (WGS) entry which is preliminary data.</text>
</comment>
<name>A0ABP5AW97_9MICO</name>
<reference evidence="2" key="1">
    <citation type="journal article" date="2019" name="Int. J. Syst. Evol. Microbiol.">
        <title>The Global Catalogue of Microorganisms (GCM) 10K type strain sequencing project: providing services to taxonomists for standard genome sequencing and annotation.</title>
        <authorList>
            <consortium name="The Broad Institute Genomics Platform"/>
            <consortium name="The Broad Institute Genome Sequencing Center for Infectious Disease"/>
            <person name="Wu L."/>
            <person name="Ma J."/>
        </authorList>
    </citation>
    <scope>NUCLEOTIDE SEQUENCE [LARGE SCALE GENOMIC DNA]</scope>
    <source>
        <strain evidence="2">JCM 14900</strain>
    </source>
</reference>
<sequence length="169" mass="18049">MTRGWWRSNALALGAIAVLAPVTAVVISLNAWQDLPAMHTRAVAVGETAEYAGADVGPLRASFDRVEGAPPGARVIAVELELDPRRSEFACLPPELVEASGQGRRWIESSLSLDRPYDPERVTYCDTSQPGPYTLSLDYVVPSDASGPFVLELFSAAGDGERLLLAAVP</sequence>
<evidence type="ECO:0000313" key="2">
    <source>
        <dbReference type="Proteomes" id="UP001501343"/>
    </source>
</evidence>
<dbReference type="RefSeq" id="WP_248146955.1">
    <property type="nucleotide sequence ID" value="NZ_BAAAOF010000002.1"/>
</dbReference>
<accession>A0ABP5AW97</accession>
<gene>
    <name evidence="1" type="ORF">GCM10009775_15710</name>
</gene>
<proteinExistence type="predicted"/>